<keyword evidence="16" id="KW-0239">DNA-directed DNA polymerase</keyword>
<keyword evidence="15" id="KW-0695">RNA-directed DNA polymerase</keyword>
<evidence type="ECO:0000256" key="13">
    <source>
        <dbReference type="ARBA" id="ARBA00022884"/>
    </source>
</evidence>
<dbReference type="OMA" id="ANCMITE"/>
<evidence type="ECO:0000256" key="21">
    <source>
        <dbReference type="SAM" id="MobiDB-lite"/>
    </source>
</evidence>
<keyword evidence="8" id="KW-0547">Nucleotide-binding</keyword>
<dbReference type="InterPro" id="IPR012337">
    <property type="entry name" value="RNaseH-like_sf"/>
</dbReference>
<keyword evidence="5" id="KW-0548">Nucleotidyltransferase</keyword>
<dbReference type="SUPFAM" id="SSF53098">
    <property type="entry name" value="Ribonuclease H-like"/>
    <property type="match status" value="1"/>
</dbReference>
<feature type="domain" description="Integrase catalytic" evidence="22">
    <location>
        <begin position="441"/>
        <end position="587"/>
    </location>
</feature>
<dbReference type="PANTHER" id="PTHR42648">
    <property type="entry name" value="TRANSPOSASE, PUTATIVE-RELATED"/>
    <property type="match status" value="1"/>
</dbReference>
<evidence type="ECO:0000256" key="18">
    <source>
        <dbReference type="ARBA" id="ARBA00023172"/>
    </source>
</evidence>
<evidence type="ECO:0000256" key="11">
    <source>
        <dbReference type="ARBA" id="ARBA00022840"/>
    </source>
</evidence>
<keyword evidence="6" id="KW-0540">Nuclease</keyword>
<dbReference type="Proteomes" id="UP000219338">
    <property type="component" value="Unassembled WGS sequence"/>
</dbReference>
<evidence type="ECO:0000256" key="5">
    <source>
        <dbReference type="ARBA" id="ARBA00022695"/>
    </source>
</evidence>
<evidence type="ECO:0000259" key="22">
    <source>
        <dbReference type="PROSITE" id="PS50994"/>
    </source>
</evidence>
<dbReference type="GO" id="GO:0008233">
    <property type="term" value="F:peptidase activity"/>
    <property type="evidence" value="ECO:0007669"/>
    <property type="project" value="UniProtKB-KW"/>
</dbReference>
<feature type="compositionally biased region" description="Polar residues" evidence="21">
    <location>
        <begin position="296"/>
        <end position="316"/>
    </location>
</feature>
<dbReference type="InterPro" id="IPR036397">
    <property type="entry name" value="RNaseH_sf"/>
</dbReference>
<name>A0A284S1T9_ARMOS</name>
<dbReference type="InterPro" id="IPR039537">
    <property type="entry name" value="Retrotran_Ty1/copia-like"/>
</dbReference>
<sequence>MPSFDSTKKGFENLSASNYNEWEENMSALLKTRREYLITIGQDPEPEFVDADHPTYQERKDWKDWKETKVSAAGTIYLCLDESQKAHVKKCLDDPEQMWDTLKAIHQQRKPATRFVAYDSFFNLKKETDEALPDLVSRGSQIMSRIRALRPSHFGLQQLEEELLVMALIRALPQPEYGNFVTSLFLLSDKLTLEGLSTAFHNEENNQKLRAGDPSISVALKATTSPSSANLTSAGTKSTCGWCLREGHSEDECETKKFSLKRDQERAAERMASKRRQKGTGKREAANSADIKEETASQASTDPSSPAMSHWNTDTGASRHMTPHRHWFNVYSPHIVPIRLADNTVIYSEGIGTVVLEPEVEGEKSTVVELLDTLHVPALRNNLLSPYHLTREKGFKISITGSDVTFCQDDKLVMGMKREPGPPTDPICPPCLAGKQHHHNIPRGPSKRRTQLLELVYSDLKGPMPVATLEGYRYWVTFICSTSDIWGVSLLKHKSDAFAAFKQFKVHAENVHPGLKIVEFQEDKGGEYMGKEFTDFCANHGITRRHTEPDEPYQNGVAERANCMITEAATAMLNESHLPPSFWGLAV</sequence>
<evidence type="ECO:0000313" key="24">
    <source>
        <dbReference type="Proteomes" id="UP000219338"/>
    </source>
</evidence>
<dbReference type="GO" id="GO:0003964">
    <property type="term" value="F:RNA-directed DNA polymerase activity"/>
    <property type="evidence" value="ECO:0007669"/>
    <property type="project" value="UniProtKB-KW"/>
</dbReference>
<dbReference type="AlphaFoldDB" id="A0A284S1T9"/>
<feature type="compositionally biased region" description="Basic and acidic residues" evidence="21">
    <location>
        <begin position="281"/>
        <end position="295"/>
    </location>
</feature>
<gene>
    <name evidence="23" type="ORF">ARMOST_18445</name>
</gene>
<dbReference type="InterPro" id="IPR054722">
    <property type="entry name" value="PolX-like_BBD"/>
</dbReference>
<dbReference type="PROSITE" id="PS50994">
    <property type="entry name" value="INTEGRASE"/>
    <property type="match status" value="1"/>
</dbReference>
<keyword evidence="3" id="KW-1188">Viral release from host cell</keyword>
<evidence type="ECO:0000256" key="10">
    <source>
        <dbReference type="ARBA" id="ARBA00022801"/>
    </source>
</evidence>
<dbReference type="Pfam" id="PF22936">
    <property type="entry name" value="Pol_BBD"/>
    <property type="match status" value="1"/>
</dbReference>
<evidence type="ECO:0000256" key="4">
    <source>
        <dbReference type="ARBA" id="ARBA00022670"/>
    </source>
</evidence>
<evidence type="ECO:0000256" key="15">
    <source>
        <dbReference type="ARBA" id="ARBA00022918"/>
    </source>
</evidence>
<comment type="catalytic activity">
    <reaction evidence="20">
        <text>DNA(n) + a 2'-deoxyribonucleoside 5'-triphosphate = DNA(n+1) + diphosphate</text>
        <dbReference type="Rhea" id="RHEA:22508"/>
        <dbReference type="Rhea" id="RHEA-COMP:17339"/>
        <dbReference type="Rhea" id="RHEA-COMP:17340"/>
        <dbReference type="ChEBI" id="CHEBI:33019"/>
        <dbReference type="ChEBI" id="CHEBI:61560"/>
        <dbReference type="ChEBI" id="CHEBI:173112"/>
        <dbReference type="EC" id="2.7.7.7"/>
    </reaction>
</comment>
<evidence type="ECO:0000313" key="23">
    <source>
        <dbReference type="EMBL" id="SJL14968.1"/>
    </source>
</evidence>
<dbReference type="GO" id="GO:0006508">
    <property type="term" value="P:proteolysis"/>
    <property type="evidence" value="ECO:0007669"/>
    <property type="project" value="UniProtKB-KW"/>
</dbReference>
<dbReference type="PANTHER" id="PTHR42648:SF11">
    <property type="entry name" value="TRANSPOSON TY4-P GAG-POL POLYPROTEIN"/>
    <property type="match status" value="1"/>
</dbReference>
<dbReference type="GO" id="GO:0046872">
    <property type="term" value="F:metal ion binding"/>
    <property type="evidence" value="ECO:0007669"/>
    <property type="project" value="UniProtKB-KW"/>
</dbReference>
<keyword evidence="18" id="KW-0233">DNA recombination</keyword>
<keyword evidence="14" id="KW-0229">DNA integration</keyword>
<keyword evidence="16" id="KW-0808">Transferase</keyword>
<keyword evidence="13" id="KW-0694">RNA-binding</keyword>
<keyword evidence="12" id="KW-0460">Magnesium</keyword>
<dbReference type="GO" id="GO:0004519">
    <property type="term" value="F:endonuclease activity"/>
    <property type="evidence" value="ECO:0007669"/>
    <property type="project" value="UniProtKB-KW"/>
</dbReference>
<accession>A0A284S1T9</accession>
<dbReference type="GO" id="GO:0032196">
    <property type="term" value="P:transposition"/>
    <property type="evidence" value="ECO:0007669"/>
    <property type="project" value="UniProtKB-KW"/>
</dbReference>
<feature type="compositionally biased region" description="Basic and acidic residues" evidence="21">
    <location>
        <begin position="253"/>
        <end position="272"/>
    </location>
</feature>
<evidence type="ECO:0000256" key="6">
    <source>
        <dbReference type="ARBA" id="ARBA00022722"/>
    </source>
</evidence>
<dbReference type="GO" id="GO:0006310">
    <property type="term" value="P:DNA recombination"/>
    <property type="evidence" value="ECO:0007669"/>
    <property type="project" value="UniProtKB-KW"/>
</dbReference>
<evidence type="ECO:0000256" key="3">
    <source>
        <dbReference type="ARBA" id="ARBA00022612"/>
    </source>
</evidence>
<dbReference type="EMBL" id="FUEG01000026">
    <property type="protein sequence ID" value="SJL14968.1"/>
    <property type="molecule type" value="Genomic_DNA"/>
</dbReference>
<dbReference type="GO" id="GO:0003723">
    <property type="term" value="F:RNA binding"/>
    <property type="evidence" value="ECO:0007669"/>
    <property type="project" value="UniProtKB-KW"/>
</dbReference>
<evidence type="ECO:0000256" key="19">
    <source>
        <dbReference type="ARBA" id="ARBA00048173"/>
    </source>
</evidence>
<feature type="region of interest" description="Disordered" evidence="21">
    <location>
        <begin position="253"/>
        <end position="317"/>
    </location>
</feature>
<comment type="catalytic activity">
    <reaction evidence="19">
        <text>DNA(n) + a 2'-deoxyribonucleoside 5'-triphosphate = DNA(n+1) + diphosphate</text>
        <dbReference type="Rhea" id="RHEA:22508"/>
        <dbReference type="Rhea" id="RHEA-COMP:17339"/>
        <dbReference type="Rhea" id="RHEA-COMP:17340"/>
        <dbReference type="ChEBI" id="CHEBI:33019"/>
        <dbReference type="ChEBI" id="CHEBI:61560"/>
        <dbReference type="ChEBI" id="CHEBI:173112"/>
        <dbReference type="EC" id="2.7.7.49"/>
    </reaction>
</comment>
<evidence type="ECO:0000256" key="1">
    <source>
        <dbReference type="ARBA" id="ARBA00002180"/>
    </source>
</evidence>
<evidence type="ECO:0000256" key="16">
    <source>
        <dbReference type="ARBA" id="ARBA00022932"/>
    </source>
</evidence>
<organism evidence="23 24">
    <name type="scientific">Armillaria ostoyae</name>
    <name type="common">Armillaria root rot fungus</name>
    <dbReference type="NCBI Taxonomy" id="47428"/>
    <lineage>
        <taxon>Eukaryota</taxon>
        <taxon>Fungi</taxon>
        <taxon>Dikarya</taxon>
        <taxon>Basidiomycota</taxon>
        <taxon>Agaricomycotina</taxon>
        <taxon>Agaricomycetes</taxon>
        <taxon>Agaricomycetidae</taxon>
        <taxon>Agaricales</taxon>
        <taxon>Marasmiineae</taxon>
        <taxon>Physalacriaceae</taxon>
        <taxon>Armillaria</taxon>
    </lineage>
</organism>
<evidence type="ECO:0000256" key="8">
    <source>
        <dbReference type="ARBA" id="ARBA00022741"/>
    </source>
</evidence>
<evidence type="ECO:0000256" key="14">
    <source>
        <dbReference type="ARBA" id="ARBA00022908"/>
    </source>
</evidence>
<dbReference type="GO" id="GO:0003887">
    <property type="term" value="F:DNA-directed DNA polymerase activity"/>
    <property type="evidence" value="ECO:0007669"/>
    <property type="project" value="UniProtKB-KW"/>
</dbReference>
<proteinExistence type="predicted"/>
<keyword evidence="4" id="KW-0645">Protease</keyword>
<dbReference type="Gene3D" id="3.30.420.10">
    <property type="entry name" value="Ribonuclease H-like superfamily/Ribonuclease H"/>
    <property type="match status" value="1"/>
</dbReference>
<keyword evidence="7" id="KW-0479">Metal-binding</keyword>
<dbReference type="InterPro" id="IPR001584">
    <property type="entry name" value="Integrase_cat-core"/>
</dbReference>
<protein>
    <recommendedName>
        <fullName evidence="22">Integrase catalytic domain-containing protein</fullName>
    </recommendedName>
</protein>
<dbReference type="STRING" id="47428.A0A284S1T9"/>
<evidence type="ECO:0000256" key="17">
    <source>
        <dbReference type="ARBA" id="ARBA00023113"/>
    </source>
</evidence>
<evidence type="ECO:0000256" key="2">
    <source>
        <dbReference type="ARBA" id="ARBA00022578"/>
    </source>
</evidence>
<dbReference type="Pfam" id="PF14223">
    <property type="entry name" value="Retrotran_gag_2"/>
    <property type="match status" value="1"/>
</dbReference>
<evidence type="ECO:0000256" key="20">
    <source>
        <dbReference type="ARBA" id="ARBA00049244"/>
    </source>
</evidence>
<keyword evidence="17" id="KW-0917">Virion maturation</keyword>
<keyword evidence="9" id="KW-0255">Endonuclease</keyword>
<keyword evidence="24" id="KW-1185">Reference proteome</keyword>
<evidence type="ECO:0000256" key="7">
    <source>
        <dbReference type="ARBA" id="ARBA00022723"/>
    </source>
</evidence>
<dbReference type="GO" id="GO:0005634">
    <property type="term" value="C:nucleus"/>
    <property type="evidence" value="ECO:0007669"/>
    <property type="project" value="UniProtKB-ARBA"/>
</dbReference>
<dbReference type="OrthoDB" id="7691805at2759"/>
<keyword evidence="10" id="KW-0378">Hydrolase</keyword>
<dbReference type="GO" id="GO:0015074">
    <property type="term" value="P:DNA integration"/>
    <property type="evidence" value="ECO:0007669"/>
    <property type="project" value="UniProtKB-KW"/>
</dbReference>
<reference evidence="24" key="1">
    <citation type="journal article" date="2017" name="Nat. Ecol. Evol.">
        <title>Genome expansion and lineage-specific genetic innovations in the forest pathogenic fungi Armillaria.</title>
        <authorList>
            <person name="Sipos G."/>
            <person name="Prasanna A.N."/>
            <person name="Walter M.C."/>
            <person name="O'Connor E."/>
            <person name="Balint B."/>
            <person name="Krizsan K."/>
            <person name="Kiss B."/>
            <person name="Hess J."/>
            <person name="Varga T."/>
            <person name="Slot J."/>
            <person name="Riley R."/>
            <person name="Boka B."/>
            <person name="Rigling D."/>
            <person name="Barry K."/>
            <person name="Lee J."/>
            <person name="Mihaltcheva S."/>
            <person name="LaButti K."/>
            <person name="Lipzen A."/>
            <person name="Waldron R."/>
            <person name="Moloney N.M."/>
            <person name="Sperisen C."/>
            <person name="Kredics L."/>
            <person name="Vagvoelgyi C."/>
            <person name="Patrignani A."/>
            <person name="Fitzpatrick D."/>
            <person name="Nagy I."/>
            <person name="Doyle S."/>
            <person name="Anderson J.B."/>
            <person name="Grigoriev I.V."/>
            <person name="Gueldener U."/>
            <person name="Muensterkoetter M."/>
            <person name="Nagy L.G."/>
        </authorList>
    </citation>
    <scope>NUCLEOTIDE SEQUENCE [LARGE SCALE GENOMIC DNA]</scope>
    <source>
        <strain evidence="24">C18/9</strain>
    </source>
</reference>
<evidence type="ECO:0000256" key="12">
    <source>
        <dbReference type="ARBA" id="ARBA00022842"/>
    </source>
</evidence>
<dbReference type="GO" id="GO:0005524">
    <property type="term" value="F:ATP binding"/>
    <property type="evidence" value="ECO:0007669"/>
    <property type="project" value="UniProtKB-KW"/>
</dbReference>
<evidence type="ECO:0000256" key="9">
    <source>
        <dbReference type="ARBA" id="ARBA00022759"/>
    </source>
</evidence>
<keyword evidence="2" id="KW-0815">Transposition</keyword>
<comment type="function">
    <text evidence="1">The aspartyl protease (PR) mediates the proteolytic cleavages of the Gag and Gag-Pol polyproteins after assembly of the VLP.</text>
</comment>
<keyword evidence="11" id="KW-0067">ATP-binding</keyword>